<evidence type="ECO:0000256" key="1">
    <source>
        <dbReference type="ARBA" id="ARBA00005417"/>
    </source>
</evidence>
<dbReference type="AlphaFoldDB" id="A0A2P1PQM7"/>
<dbReference type="CDD" id="cd03230">
    <property type="entry name" value="ABC_DR_subfamily_A"/>
    <property type="match status" value="1"/>
</dbReference>
<dbReference type="RefSeq" id="WP_106891069.1">
    <property type="nucleotide sequence ID" value="NZ_CP027860.1"/>
</dbReference>
<feature type="domain" description="ABC transporter" evidence="6">
    <location>
        <begin position="7"/>
        <end position="242"/>
    </location>
</feature>
<keyword evidence="5 7" id="KW-0067">ATP-binding</keyword>
<dbReference type="OrthoDB" id="9778547at2"/>
<proteinExistence type="inferred from homology"/>
<reference evidence="7 8" key="1">
    <citation type="submission" date="2018-03" db="EMBL/GenBank/DDBJ databases">
        <title>Ahniella affigens gen. nov., sp. nov., a gammaproteobacterium isolated from sandy soil near a stream.</title>
        <authorList>
            <person name="Ko Y."/>
            <person name="Kim J.-H."/>
        </authorList>
    </citation>
    <scope>NUCLEOTIDE SEQUENCE [LARGE SCALE GENOMIC DNA]</scope>
    <source>
        <strain evidence="7 8">D13</strain>
    </source>
</reference>
<evidence type="ECO:0000313" key="7">
    <source>
        <dbReference type="EMBL" id="AVP97145.1"/>
    </source>
</evidence>
<reference evidence="7 8" key="2">
    <citation type="submission" date="2018-03" db="EMBL/GenBank/DDBJ databases">
        <authorList>
            <person name="Keele B.F."/>
        </authorList>
    </citation>
    <scope>NUCLEOTIDE SEQUENCE [LARGE SCALE GENOMIC DNA]</scope>
    <source>
        <strain evidence="7 8">D13</strain>
    </source>
</reference>
<dbReference type="PROSITE" id="PS50893">
    <property type="entry name" value="ABC_TRANSPORTER_2"/>
    <property type="match status" value="1"/>
</dbReference>
<protein>
    <submittedName>
        <fullName evidence="7">ABC transporter ATP-binding protein</fullName>
    </submittedName>
</protein>
<name>A0A2P1PQM7_9GAMM</name>
<evidence type="ECO:0000256" key="4">
    <source>
        <dbReference type="ARBA" id="ARBA00022741"/>
    </source>
</evidence>
<dbReference type="InterPro" id="IPR050763">
    <property type="entry name" value="ABC_transporter_ATP-binding"/>
</dbReference>
<keyword evidence="4" id="KW-0547">Nucleotide-binding</keyword>
<gene>
    <name evidence="7" type="ORF">C7S18_08035</name>
</gene>
<accession>A0A2P1PQM7</accession>
<dbReference type="SMART" id="SM00382">
    <property type="entry name" value="AAA"/>
    <property type="match status" value="1"/>
</dbReference>
<dbReference type="GO" id="GO:0016887">
    <property type="term" value="F:ATP hydrolysis activity"/>
    <property type="evidence" value="ECO:0007669"/>
    <property type="project" value="InterPro"/>
</dbReference>
<dbReference type="Proteomes" id="UP000241074">
    <property type="component" value="Chromosome"/>
</dbReference>
<keyword evidence="8" id="KW-1185">Reference proteome</keyword>
<keyword evidence="3" id="KW-0536">Nodulation</keyword>
<evidence type="ECO:0000259" key="6">
    <source>
        <dbReference type="PROSITE" id="PS50893"/>
    </source>
</evidence>
<organism evidence="7 8">
    <name type="scientific">Ahniella affigens</name>
    <dbReference type="NCBI Taxonomy" id="2021234"/>
    <lineage>
        <taxon>Bacteria</taxon>
        <taxon>Pseudomonadati</taxon>
        <taxon>Pseudomonadota</taxon>
        <taxon>Gammaproteobacteria</taxon>
        <taxon>Lysobacterales</taxon>
        <taxon>Rhodanobacteraceae</taxon>
        <taxon>Ahniella</taxon>
    </lineage>
</organism>
<comment type="similarity">
    <text evidence="1">Belongs to the ABC transporter superfamily.</text>
</comment>
<dbReference type="SUPFAM" id="SSF52540">
    <property type="entry name" value="P-loop containing nucleoside triphosphate hydrolases"/>
    <property type="match status" value="1"/>
</dbReference>
<sequence length="314" mass="34595">MLPEFVLEAENLRKSYTLPNRPQFFAVNDVSLHIQRGEIYAFLGPNGAGKTSTIKMISGLLEPSTGIVRIAGMDPFTDRHALAQIGTVLEGNRNLYWRMTCHENLIYFGALKGMSFASARARSRTLLDRFDLAAKRDAQVQSLSRGMQQKLAIAVALMHEPNLLVLDEPTLGLDAHASIEVTRLIRDLVADGVSILLTTHQLDVAEALAHRVAIMSSGRIIKEARMADLLAEFAKNVYEIQLSEQVDDGRMRALEAIGAVTYRENCLQLACDPVGLYEALSIIRPAPVHSVRRHQSDLTSIFIALTQKGVAAHA</sequence>
<dbReference type="InterPro" id="IPR003593">
    <property type="entry name" value="AAA+_ATPase"/>
</dbReference>
<evidence type="ECO:0000256" key="5">
    <source>
        <dbReference type="ARBA" id="ARBA00022840"/>
    </source>
</evidence>
<dbReference type="InterPro" id="IPR003439">
    <property type="entry name" value="ABC_transporter-like_ATP-bd"/>
</dbReference>
<dbReference type="PANTHER" id="PTHR42711:SF5">
    <property type="entry name" value="ABC TRANSPORTER ATP-BINDING PROTEIN NATA"/>
    <property type="match status" value="1"/>
</dbReference>
<evidence type="ECO:0000256" key="3">
    <source>
        <dbReference type="ARBA" id="ARBA00022458"/>
    </source>
</evidence>
<dbReference type="Gene3D" id="3.40.50.300">
    <property type="entry name" value="P-loop containing nucleotide triphosphate hydrolases"/>
    <property type="match status" value="1"/>
</dbReference>
<dbReference type="GO" id="GO:0005524">
    <property type="term" value="F:ATP binding"/>
    <property type="evidence" value="ECO:0007669"/>
    <property type="project" value="UniProtKB-KW"/>
</dbReference>
<dbReference type="PANTHER" id="PTHR42711">
    <property type="entry name" value="ABC TRANSPORTER ATP-BINDING PROTEIN"/>
    <property type="match status" value="1"/>
</dbReference>
<dbReference type="EMBL" id="CP027860">
    <property type="protein sequence ID" value="AVP97145.1"/>
    <property type="molecule type" value="Genomic_DNA"/>
</dbReference>
<dbReference type="KEGG" id="xba:C7S18_08035"/>
<dbReference type="Pfam" id="PF00005">
    <property type="entry name" value="ABC_tran"/>
    <property type="match status" value="1"/>
</dbReference>
<evidence type="ECO:0000256" key="2">
    <source>
        <dbReference type="ARBA" id="ARBA00022448"/>
    </source>
</evidence>
<keyword evidence="2" id="KW-0813">Transport</keyword>
<evidence type="ECO:0000313" key="8">
    <source>
        <dbReference type="Proteomes" id="UP000241074"/>
    </source>
</evidence>
<dbReference type="InterPro" id="IPR027417">
    <property type="entry name" value="P-loop_NTPase"/>
</dbReference>